<dbReference type="AlphaFoldDB" id="A0A0C2X0L3"/>
<organism evidence="1 2">
    <name type="scientific">Amanita muscaria (strain Koide BX008)</name>
    <dbReference type="NCBI Taxonomy" id="946122"/>
    <lineage>
        <taxon>Eukaryota</taxon>
        <taxon>Fungi</taxon>
        <taxon>Dikarya</taxon>
        <taxon>Basidiomycota</taxon>
        <taxon>Agaricomycotina</taxon>
        <taxon>Agaricomycetes</taxon>
        <taxon>Agaricomycetidae</taxon>
        <taxon>Agaricales</taxon>
        <taxon>Pluteineae</taxon>
        <taxon>Amanitaceae</taxon>
        <taxon>Amanita</taxon>
    </lineage>
</organism>
<protein>
    <submittedName>
        <fullName evidence="1">Uncharacterized protein</fullName>
    </submittedName>
</protein>
<keyword evidence="2" id="KW-1185">Reference proteome</keyword>
<dbReference type="EMBL" id="KN818274">
    <property type="protein sequence ID" value="KIL62223.1"/>
    <property type="molecule type" value="Genomic_DNA"/>
</dbReference>
<dbReference type="Proteomes" id="UP000054549">
    <property type="component" value="Unassembled WGS sequence"/>
</dbReference>
<evidence type="ECO:0000313" key="1">
    <source>
        <dbReference type="EMBL" id="KIL62223.1"/>
    </source>
</evidence>
<evidence type="ECO:0000313" key="2">
    <source>
        <dbReference type="Proteomes" id="UP000054549"/>
    </source>
</evidence>
<reference evidence="1 2" key="1">
    <citation type="submission" date="2014-04" db="EMBL/GenBank/DDBJ databases">
        <title>Evolutionary Origins and Diversification of the Mycorrhizal Mutualists.</title>
        <authorList>
            <consortium name="DOE Joint Genome Institute"/>
            <consortium name="Mycorrhizal Genomics Consortium"/>
            <person name="Kohler A."/>
            <person name="Kuo A."/>
            <person name="Nagy L.G."/>
            <person name="Floudas D."/>
            <person name="Copeland A."/>
            <person name="Barry K.W."/>
            <person name="Cichocki N."/>
            <person name="Veneault-Fourrey C."/>
            <person name="LaButti K."/>
            <person name="Lindquist E.A."/>
            <person name="Lipzen A."/>
            <person name="Lundell T."/>
            <person name="Morin E."/>
            <person name="Murat C."/>
            <person name="Riley R."/>
            <person name="Ohm R."/>
            <person name="Sun H."/>
            <person name="Tunlid A."/>
            <person name="Henrissat B."/>
            <person name="Grigoriev I.V."/>
            <person name="Hibbett D.S."/>
            <person name="Martin F."/>
        </authorList>
    </citation>
    <scope>NUCLEOTIDE SEQUENCE [LARGE SCALE GENOMIC DNA]</scope>
    <source>
        <strain evidence="1 2">Koide BX008</strain>
    </source>
</reference>
<gene>
    <name evidence="1" type="ORF">M378DRAFT_13044</name>
</gene>
<accession>A0A0C2X0L3</accession>
<name>A0A0C2X0L3_AMAMK</name>
<dbReference type="HOGENOM" id="CLU_1304579_0_0_1"/>
<proteinExistence type="predicted"/>
<sequence>MYAGTLSRDNIREALQSMELRELENREWMLEAGGTGKWAGKAWECAQSIEAEYAWERAERAWESAEGVQESRTGLANIDPTRPPNCAQRVNQGCNSFVYLLDQRPIHFHKSDNTWRYNSDNQPVSTDEFWTPQTRGRPPNDSVEHNQKFYWQKQELYFDQSTDRWRTEDGNHPAPDKFFEGEYTPGNPDKHILLQLMYTQSNTRLNKGVQV</sequence>
<dbReference type="InParanoid" id="A0A0C2X0L3"/>